<sequence>MLHVVSSSPFAHTALKNCLDFMQPEDQLLLIQDAVIACTTDEWCRQFQNREVYAMQDDLLARGLNAKEGNLINMADYVDLVVKYGSPLCW</sequence>
<gene>
    <name evidence="1" type="ordered locus">Tola_2778</name>
</gene>
<dbReference type="PANTHER" id="PTHR37526:SF1">
    <property type="entry name" value="PROTEIN TUSB"/>
    <property type="match status" value="1"/>
</dbReference>
<dbReference type="GO" id="GO:0002143">
    <property type="term" value="P:tRNA wobble position uridine thiolation"/>
    <property type="evidence" value="ECO:0007669"/>
    <property type="project" value="InterPro"/>
</dbReference>
<keyword evidence="2" id="KW-1185">Reference proteome</keyword>
<reference evidence="1 2" key="2">
    <citation type="journal article" date="2011" name="Stand. Genomic Sci.">
        <title>Complete genome sequence of Tolumonas auensis type strain (TA 4).</title>
        <authorList>
            <person name="Chertkov O."/>
            <person name="Copeland A."/>
            <person name="Lucas S."/>
            <person name="Lapidus A."/>
            <person name="Berry K.W."/>
            <person name="Detter J.C."/>
            <person name="Del Rio T.G."/>
            <person name="Hammon N."/>
            <person name="Dalin E."/>
            <person name="Tice H."/>
            <person name="Pitluck S."/>
            <person name="Richardson P."/>
            <person name="Bruce D."/>
            <person name="Goodwin L."/>
            <person name="Han C."/>
            <person name="Tapia R."/>
            <person name="Saunders E."/>
            <person name="Schmutz J."/>
            <person name="Brettin T."/>
            <person name="Larimer F."/>
            <person name="Land M."/>
            <person name="Hauser L."/>
            <person name="Spring S."/>
            <person name="Rohde M."/>
            <person name="Kyrpides N.C."/>
            <person name="Ivanova N."/>
            <person name="Goker M."/>
            <person name="Beller H.R."/>
            <person name="Klenk H.P."/>
            <person name="Woyke T."/>
        </authorList>
    </citation>
    <scope>NUCLEOTIDE SEQUENCE [LARGE SCALE GENOMIC DNA]</scope>
    <source>
        <strain evidence="2">DSM 9187 / TA4</strain>
    </source>
</reference>
<dbReference type="OrthoDB" id="9795117at2"/>
<name>C4LBU7_TOLAT</name>
<dbReference type="eggNOG" id="COG2168">
    <property type="taxonomic scope" value="Bacteria"/>
</dbReference>
<dbReference type="HOGENOM" id="CLU_166087_0_0_6"/>
<dbReference type="InterPro" id="IPR027396">
    <property type="entry name" value="DsrEFH-like"/>
</dbReference>
<dbReference type="NCBIfam" id="TIGR03011">
    <property type="entry name" value="sulf_tusB_dsrH"/>
    <property type="match status" value="1"/>
</dbReference>
<dbReference type="SUPFAM" id="SSF75169">
    <property type="entry name" value="DsrEFH-like"/>
    <property type="match status" value="1"/>
</dbReference>
<dbReference type="Gene3D" id="3.40.1260.10">
    <property type="entry name" value="DsrEFH-like"/>
    <property type="match status" value="1"/>
</dbReference>
<dbReference type="PANTHER" id="PTHR37526">
    <property type="entry name" value="PROTEIN TUSB"/>
    <property type="match status" value="1"/>
</dbReference>
<evidence type="ECO:0000313" key="2">
    <source>
        <dbReference type="Proteomes" id="UP000009073"/>
    </source>
</evidence>
<dbReference type="GO" id="GO:1990228">
    <property type="term" value="C:sulfurtransferase complex"/>
    <property type="evidence" value="ECO:0007669"/>
    <property type="project" value="TreeGrafter"/>
</dbReference>
<evidence type="ECO:0000313" key="1">
    <source>
        <dbReference type="EMBL" id="ACQ94371.1"/>
    </source>
</evidence>
<dbReference type="AlphaFoldDB" id="C4LBU7"/>
<protein>
    <submittedName>
        <fullName evidence="1">Sulfur relay protein TusB/DsrH</fullName>
    </submittedName>
</protein>
<dbReference type="RefSeq" id="WP_015879820.1">
    <property type="nucleotide sequence ID" value="NC_012691.1"/>
</dbReference>
<accession>C4LBU7</accession>
<proteinExistence type="predicted"/>
<dbReference type="EMBL" id="CP001616">
    <property type="protein sequence ID" value="ACQ94371.1"/>
    <property type="molecule type" value="Genomic_DNA"/>
</dbReference>
<dbReference type="Pfam" id="PF04077">
    <property type="entry name" value="DsrH"/>
    <property type="match status" value="1"/>
</dbReference>
<organism evidence="1 2">
    <name type="scientific">Tolumonas auensis (strain DSM 9187 / NBRC 110442 / TA 4)</name>
    <dbReference type="NCBI Taxonomy" id="595494"/>
    <lineage>
        <taxon>Bacteria</taxon>
        <taxon>Pseudomonadati</taxon>
        <taxon>Pseudomonadota</taxon>
        <taxon>Gammaproteobacteria</taxon>
        <taxon>Aeromonadales</taxon>
        <taxon>Aeromonadaceae</taxon>
        <taxon>Tolumonas</taxon>
    </lineage>
</organism>
<dbReference type="InterPro" id="IPR007215">
    <property type="entry name" value="Sulphur_relay_TusB/DsrH"/>
</dbReference>
<reference evidence="2" key="1">
    <citation type="submission" date="2009-05" db="EMBL/GenBank/DDBJ databases">
        <title>Complete sequence of Tolumonas auensis DSM 9187.</title>
        <authorList>
            <consortium name="US DOE Joint Genome Institute"/>
            <person name="Lucas S."/>
            <person name="Copeland A."/>
            <person name="Lapidus A."/>
            <person name="Glavina del Rio T."/>
            <person name="Tice H."/>
            <person name="Bruce D."/>
            <person name="Goodwin L."/>
            <person name="Pitluck S."/>
            <person name="Chertkov O."/>
            <person name="Brettin T."/>
            <person name="Detter J.C."/>
            <person name="Han C."/>
            <person name="Larimer F."/>
            <person name="Land M."/>
            <person name="Hauser L."/>
            <person name="Kyrpides N."/>
            <person name="Mikhailova N."/>
            <person name="Spring S."/>
            <person name="Beller H."/>
        </authorList>
    </citation>
    <scope>NUCLEOTIDE SEQUENCE [LARGE SCALE GENOMIC DNA]</scope>
    <source>
        <strain evidence="2">DSM 9187 / TA4</strain>
    </source>
</reference>
<dbReference type="KEGG" id="tau:Tola_2778"/>
<dbReference type="Proteomes" id="UP000009073">
    <property type="component" value="Chromosome"/>
</dbReference>
<dbReference type="STRING" id="595494.Tola_2778"/>